<dbReference type="EMBL" id="JAMPKX010000007">
    <property type="protein sequence ID" value="MEP0948415.1"/>
    <property type="molecule type" value="Genomic_DNA"/>
</dbReference>
<sequence length="473" mass="48442">MTQLPSGLSTRPETFAPASESNLRLQRAVESLNLNLDDELHRYRQARSGQVTPTPARLQLRTQRKPIDLITVKSTAAAATAAAAAPPPPPNARLQEILGQSSTPSVQAYPPQATVNQVRMSHGGTLTTYRPSPEDYLESTEALLGSLPNAGQQHREPAYVPSFGRQLATPLGVGALLLLLVTSAGFGYLVTSPQAIQHLTDNAITRRLKGDPIPADSNADSVALDGLESQAESGFKPLGPDLSEKEFASLDLNNISTLPSADSPKSPAAAAASGTTSPTMVGGQPLPISGQRPGEPRTTGPRPGVLTPAGGSGGVLRAEIVTAPRAAVSAPRAAVSPRSVATAAPARSAPAPTTAPAAARVAPPAASAQPPRPLAANRAPAAPPAPIAPPAVAPPAPITQAPPQAAAPSYYVVTDYNGAQSLESARSAVGDAYVRNFSNGTRIQMGAFSQPSSAQNLVNELQGQGIPAQVISP</sequence>
<accession>A0ABV0K6L5</accession>
<comment type="caution">
    <text evidence="3">The sequence shown here is derived from an EMBL/GenBank/DDBJ whole genome shotgun (WGS) entry which is preliminary data.</text>
</comment>
<keyword evidence="4" id="KW-1185">Reference proteome</keyword>
<organism evidence="3 4">
    <name type="scientific">Leptolyngbya subtilissima DQ-A4</name>
    <dbReference type="NCBI Taxonomy" id="2933933"/>
    <lineage>
        <taxon>Bacteria</taxon>
        <taxon>Bacillati</taxon>
        <taxon>Cyanobacteriota</taxon>
        <taxon>Cyanophyceae</taxon>
        <taxon>Leptolyngbyales</taxon>
        <taxon>Leptolyngbyaceae</taxon>
        <taxon>Leptolyngbya group</taxon>
        <taxon>Leptolyngbya</taxon>
    </lineage>
</organism>
<dbReference type="InterPro" id="IPR007730">
    <property type="entry name" value="SPOR-like_dom"/>
</dbReference>
<feature type="domain" description="SPOR" evidence="2">
    <location>
        <begin position="435"/>
        <end position="473"/>
    </location>
</feature>
<dbReference type="Pfam" id="PF05036">
    <property type="entry name" value="SPOR"/>
    <property type="match status" value="1"/>
</dbReference>
<evidence type="ECO:0000313" key="4">
    <source>
        <dbReference type="Proteomes" id="UP001482513"/>
    </source>
</evidence>
<dbReference type="PROSITE" id="PS51724">
    <property type="entry name" value="SPOR"/>
    <property type="match status" value="1"/>
</dbReference>
<feature type="region of interest" description="Disordered" evidence="1">
    <location>
        <begin position="258"/>
        <end position="312"/>
    </location>
</feature>
<evidence type="ECO:0000259" key="2">
    <source>
        <dbReference type="PROSITE" id="PS51724"/>
    </source>
</evidence>
<feature type="compositionally biased region" description="Polar residues" evidence="1">
    <location>
        <begin position="1"/>
        <end position="12"/>
    </location>
</feature>
<gene>
    <name evidence="3" type="ORF">NC992_16135</name>
</gene>
<feature type="compositionally biased region" description="Low complexity" evidence="1">
    <location>
        <begin position="259"/>
        <end position="279"/>
    </location>
</feature>
<proteinExistence type="predicted"/>
<dbReference type="InterPro" id="IPR036680">
    <property type="entry name" value="SPOR-like_sf"/>
</dbReference>
<dbReference type="SUPFAM" id="SSF110997">
    <property type="entry name" value="Sporulation related repeat"/>
    <property type="match status" value="1"/>
</dbReference>
<reference evidence="3 4" key="1">
    <citation type="submission" date="2022-04" db="EMBL/GenBank/DDBJ databases">
        <title>Positive selection, recombination, and allopatry shape intraspecific diversity of widespread and dominant cyanobacteria.</title>
        <authorList>
            <person name="Wei J."/>
            <person name="Shu W."/>
            <person name="Hu C."/>
        </authorList>
    </citation>
    <scope>NUCLEOTIDE SEQUENCE [LARGE SCALE GENOMIC DNA]</scope>
    <source>
        <strain evidence="3 4">DQ-A4</strain>
    </source>
</reference>
<feature type="region of interest" description="Disordered" evidence="1">
    <location>
        <begin position="326"/>
        <end position="388"/>
    </location>
</feature>
<feature type="compositionally biased region" description="Low complexity" evidence="1">
    <location>
        <begin position="290"/>
        <end position="304"/>
    </location>
</feature>
<evidence type="ECO:0000313" key="3">
    <source>
        <dbReference type="EMBL" id="MEP0948415.1"/>
    </source>
</evidence>
<name>A0ABV0K6L5_9CYAN</name>
<dbReference type="Proteomes" id="UP001482513">
    <property type="component" value="Unassembled WGS sequence"/>
</dbReference>
<feature type="region of interest" description="Disordered" evidence="1">
    <location>
        <begin position="1"/>
        <end position="20"/>
    </location>
</feature>
<protein>
    <submittedName>
        <fullName evidence="3">SPOR domain-containing protein</fullName>
    </submittedName>
</protein>
<evidence type="ECO:0000256" key="1">
    <source>
        <dbReference type="SAM" id="MobiDB-lite"/>
    </source>
</evidence>
<dbReference type="RefSeq" id="WP_190704021.1">
    <property type="nucleotide sequence ID" value="NZ_JAMPKX010000007.1"/>
</dbReference>
<feature type="compositionally biased region" description="Low complexity" evidence="1">
    <location>
        <begin position="326"/>
        <end position="380"/>
    </location>
</feature>